<dbReference type="EMBL" id="BGJZ01000082">
    <property type="protein sequence ID" value="GBH08271.1"/>
    <property type="molecule type" value="Genomic_DNA"/>
</dbReference>
<feature type="region of interest" description="Disordered" evidence="1">
    <location>
        <begin position="15"/>
        <end position="34"/>
    </location>
</feature>
<feature type="compositionally biased region" description="Low complexity" evidence="1">
    <location>
        <begin position="25"/>
        <end position="34"/>
    </location>
</feature>
<evidence type="ECO:0000313" key="2">
    <source>
        <dbReference type="EMBL" id="GBH08271.1"/>
    </source>
</evidence>
<protein>
    <submittedName>
        <fullName evidence="2">Uncharacterized protein</fullName>
    </submittedName>
</protein>
<evidence type="ECO:0000256" key="1">
    <source>
        <dbReference type="SAM" id="MobiDB-lite"/>
    </source>
</evidence>
<evidence type="ECO:0000313" key="3">
    <source>
        <dbReference type="Proteomes" id="UP000247480"/>
    </source>
</evidence>
<name>A0A2V0Q6T0_PSESF</name>
<reference evidence="2 3" key="1">
    <citation type="submission" date="2018-04" db="EMBL/GenBank/DDBJ databases">
        <title>Draft genome sequence of Pseudomonas syringae pv. actinidiae biovar 1 strains isolated from kiwifruit in Kagawa prefecture.</title>
        <authorList>
            <person name="Tabuchi M."/>
            <person name="Saito M."/>
            <person name="Fujiwara S."/>
            <person name="Sasa N."/>
            <person name="Akimitsu K."/>
            <person name="Gomi K."/>
            <person name="Konishi-Sugita S."/>
            <person name="Hamano K."/>
            <person name="Kataoka I."/>
        </authorList>
    </citation>
    <scope>NUCLEOTIDE SEQUENCE [LARGE SCALE GENOMIC DNA]</scope>
    <source>
        <strain evidence="2 3">MAFF212206</strain>
    </source>
</reference>
<organism evidence="2 3">
    <name type="scientific">Pseudomonas syringae pv. actinidiae</name>
    <dbReference type="NCBI Taxonomy" id="103796"/>
    <lineage>
        <taxon>Bacteria</taxon>
        <taxon>Pseudomonadati</taxon>
        <taxon>Pseudomonadota</taxon>
        <taxon>Gammaproteobacteria</taxon>
        <taxon>Pseudomonadales</taxon>
        <taxon>Pseudomonadaceae</taxon>
        <taxon>Pseudomonas</taxon>
        <taxon>Pseudomonas syringae</taxon>
    </lineage>
</organism>
<sequence length="93" mass="10332">MLVYGSRHLFAPRRLTLKDQSKQNPGSVSGPISSGSFALTLIRRSPQRTIHGPVRRPPDQRQSSAVTYVALCVVSAIEVKKRFRLCAVTARRT</sequence>
<comment type="caution">
    <text evidence="2">The sequence shown here is derived from an EMBL/GenBank/DDBJ whole genome shotgun (WGS) entry which is preliminary data.</text>
</comment>
<dbReference type="AlphaFoldDB" id="A0A2V0Q6T0"/>
<dbReference type="Proteomes" id="UP000247480">
    <property type="component" value="Unassembled WGS sequence"/>
</dbReference>
<accession>A0A2V0Q6T0</accession>
<proteinExistence type="predicted"/>
<gene>
    <name evidence="2" type="ORF">KPSA1_01642</name>
</gene>